<proteinExistence type="inferred from homology"/>
<evidence type="ECO:0000256" key="6">
    <source>
        <dbReference type="ARBA" id="ARBA00023033"/>
    </source>
</evidence>
<dbReference type="PRINTS" id="PR00385">
    <property type="entry name" value="P450"/>
</dbReference>
<keyword evidence="2 7" id="KW-0349">Heme</keyword>
<evidence type="ECO:0000256" key="1">
    <source>
        <dbReference type="ARBA" id="ARBA00010617"/>
    </source>
</evidence>
<dbReference type="SUPFAM" id="SSF48264">
    <property type="entry name" value="Cytochrome P450"/>
    <property type="match status" value="1"/>
</dbReference>
<name>A0A7D3VQ96_ACTVE</name>
<evidence type="ECO:0000256" key="7">
    <source>
        <dbReference type="RuleBase" id="RU000461"/>
    </source>
</evidence>
<evidence type="ECO:0000256" key="2">
    <source>
        <dbReference type="ARBA" id="ARBA00022617"/>
    </source>
</evidence>
<dbReference type="Proteomes" id="UP000501240">
    <property type="component" value="Chromosome"/>
</dbReference>
<feature type="compositionally biased region" description="Pro residues" evidence="8">
    <location>
        <begin position="1"/>
        <end position="11"/>
    </location>
</feature>
<comment type="similarity">
    <text evidence="1 7">Belongs to the cytochrome P450 family.</text>
</comment>
<dbReference type="EC" id="1.14.-.-" evidence="9"/>
<dbReference type="FunFam" id="1.10.630.10:FF:000018">
    <property type="entry name" value="Cytochrome P450 monooxygenase"/>
    <property type="match status" value="1"/>
</dbReference>
<evidence type="ECO:0000256" key="3">
    <source>
        <dbReference type="ARBA" id="ARBA00022723"/>
    </source>
</evidence>
<accession>A0A7D3VQ96</accession>
<dbReference type="AlphaFoldDB" id="A0A7D3VQ96"/>
<reference evidence="9 10" key="1">
    <citation type="submission" date="2020-05" db="EMBL/GenBank/DDBJ databases">
        <title>Actinomadura verrucosospora NRRL-B18236 (PFL_A860) Genome sequencing and assembly.</title>
        <authorList>
            <person name="Samborskyy M."/>
        </authorList>
    </citation>
    <scope>NUCLEOTIDE SEQUENCE [LARGE SCALE GENOMIC DNA]</scope>
    <source>
        <strain evidence="9 10">NRRL:B18236</strain>
    </source>
</reference>
<dbReference type="InterPro" id="IPR036396">
    <property type="entry name" value="Cyt_P450_sf"/>
</dbReference>
<dbReference type="PANTHER" id="PTHR46696:SF1">
    <property type="entry name" value="CYTOCHROME P450 YJIB-RELATED"/>
    <property type="match status" value="1"/>
</dbReference>
<dbReference type="CDD" id="cd11030">
    <property type="entry name" value="CYP105-like"/>
    <property type="match status" value="1"/>
</dbReference>
<protein>
    <submittedName>
        <fullName evidence="9">Cytochrome P450</fullName>
        <ecNumber evidence="9">1.14.-.-</ecNumber>
    </submittedName>
</protein>
<sequence>MADAPTAPPPHPTHRSDLLSPPDELRRLRDESPVSEITYPDGTSGWLVTSYAAARAVLADRRFSVRNELRQFPVRSAETELKGQPAAPGWFIAMDPPDHTRLRRPLIAQFTMSRMRALSSKIEEITAGLLDEMAEHGPPVDLVEAFAKPIPSLMICEMLGVPYSEREQFQQNTETMTSFTSKPEELVAAYQEYYSFMDRLKDRKRADPADDILSGLIAADELSDAELIGVGLLLLSAGYEPPANMLSLGTYALLRHPAQLAALRGEPSLIDTAVEELLRYLSVLQYGVIRAALEDVELEGRLIRAGDPVTISLPAANRDPERFEDPDTLDVTRRSATVQMAFGHGIHQCLGQQLARRQLRIGLSMLLDRFPGLRLAVPVEEIPMRDDMRVYGVRELPVAW</sequence>
<keyword evidence="10" id="KW-1185">Reference proteome</keyword>
<evidence type="ECO:0000313" key="9">
    <source>
        <dbReference type="EMBL" id="QKG20138.1"/>
    </source>
</evidence>
<dbReference type="GO" id="GO:0005506">
    <property type="term" value="F:iron ion binding"/>
    <property type="evidence" value="ECO:0007669"/>
    <property type="project" value="InterPro"/>
</dbReference>
<dbReference type="PROSITE" id="PS00086">
    <property type="entry name" value="CYTOCHROME_P450"/>
    <property type="match status" value="1"/>
</dbReference>
<dbReference type="RefSeq" id="WP_173094597.1">
    <property type="nucleotide sequence ID" value="NZ_CP053892.1"/>
</dbReference>
<keyword evidence="3 7" id="KW-0479">Metal-binding</keyword>
<feature type="region of interest" description="Disordered" evidence="8">
    <location>
        <begin position="1"/>
        <end position="23"/>
    </location>
</feature>
<evidence type="ECO:0000256" key="5">
    <source>
        <dbReference type="ARBA" id="ARBA00023004"/>
    </source>
</evidence>
<dbReference type="EMBL" id="CP053892">
    <property type="protein sequence ID" value="QKG20138.1"/>
    <property type="molecule type" value="Genomic_DNA"/>
</dbReference>
<keyword evidence="6 7" id="KW-0503">Monooxygenase</keyword>
<dbReference type="GO" id="GO:0016705">
    <property type="term" value="F:oxidoreductase activity, acting on paired donors, with incorporation or reduction of molecular oxygen"/>
    <property type="evidence" value="ECO:0007669"/>
    <property type="project" value="InterPro"/>
</dbReference>
<evidence type="ECO:0000256" key="8">
    <source>
        <dbReference type="SAM" id="MobiDB-lite"/>
    </source>
</evidence>
<dbReference type="GO" id="GO:0004497">
    <property type="term" value="F:monooxygenase activity"/>
    <property type="evidence" value="ECO:0007669"/>
    <property type="project" value="UniProtKB-KW"/>
</dbReference>
<gene>
    <name evidence="9" type="primary">mad30</name>
    <name evidence="9" type="ORF">ACTIVE_1774</name>
</gene>
<dbReference type="Gene3D" id="1.10.630.10">
    <property type="entry name" value="Cytochrome P450"/>
    <property type="match status" value="1"/>
</dbReference>
<dbReference type="InterPro" id="IPR017972">
    <property type="entry name" value="Cyt_P450_CS"/>
</dbReference>
<keyword evidence="4 7" id="KW-0560">Oxidoreductase</keyword>
<evidence type="ECO:0000313" key="10">
    <source>
        <dbReference type="Proteomes" id="UP000501240"/>
    </source>
</evidence>
<dbReference type="InterPro" id="IPR001128">
    <property type="entry name" value="Cyt_P450"/>
</dbReference>
<keyword evidence="5 7" id="KW-0408">Iron</keyword>
<dbReference type="Pfam" id="PF00067">
    <property type="entry name" value="p450"/>
    <property type="match status" value="1"/>
</dbReference>
<dbReference type="PRINTS" id="PR00359">
    <property type="entry name" value="BP450"/>
</dbReference>
<evidence type="ECO:0000256" key="4">
    <source>
        <dbReference type="ARBA" id="ARBA00023002"/>
    </source>
</evidence>
<organism evidence="9 10">
    <name type="scientific">Actinomadura verrucosospora</name>
    <dbReference type="NCBI Taxonomy" id="46165"/>
    <lineage>
        <taxon>Bacteria</taxon>
        <taxon>Bacillati</taxon>
        <taxon>Actinomycetota</taxon>
        <taxon>Actinomycetes</taxon>
        <taxon>Streptosporangiales</taxon>
        <taxon>Thermomonosporaceae</taxon>
        <taxon>Actinomadura</taxon>
    </lineage>
</organism>
<dbReference type="InterPro" id="IPR002397">
    <property type="entry name" value="Cyt_P450_B"/>
</dbReference>
<dbReference type="PANTHER" id="PTHR46696">
    <property type="entry name" value="P450, PUTATIVE (EUROFUNG)-RELATED"/>
    <property type="match status" value="1"/>
</dbReference>
<dbReference type="GO" id="GO:0020037">
    <property type="term" value="F:heme binding"/>
    <property type="evidence" value="ECO:0007669"/>
    <property type="project" value="InterPro"/>
</dbReference>